<keyword evidence="1" id="KW-0732">Signal</keyword>
<dbReference type="PANTHER" id="PTHR36302">
    <property type="entry name" value="BLR7088 PROTEIN"/>
    <property type="match status" value="1"/>
</dbReference>
<dbReference type="AlphaFoldDB" id="A0A6N3Z3A5"/>
<dbReference type="InterPro" id="IPR036182">
    <property type="entry name" value="PCuAC_sf"/>
</dbReference>
<name>A0A6N3Z3A5_ALIFS</name>
<dbReference type="PANTHER" id="PTHR36302:SF1">
    <property type="entry name" value="COPPER CHAPERONE PCU(A)C"/>
    <property type="match status" value="1"/>
</dbReference>
<sequence>MNFHSNNDTLKGILTMKKTLLALSALFISSASFAQSDLVIENPYARATPPNAVNSAIFMTIKNNGDKDRTLVSATTSAANKVELHTVVKSDGMMKMREVDSMTIAKDSETVLKPGGLHIMLFELTGPLKEEEFIDVSLNFANGDKEVFKAPVKKVMAGMKHKM</sequence>
<dbReference type="InterPro" id="IPR058248">
    <property type="entry name" value="Lxx211020-like"/>
</dbReference>
<evidence type="ECO:0000256" key="1">
    <source>
        <dbReference type="SAM" id="SignalP"/>
    </source>
</evidence>
<gene>
    <name evidence="2" type="ORF">GNP77_06405</name>
</gene>
<reference evidence="2 3" key="1">
    <citation type="submission" date="2019-11" db="EMBL/GenBank/DDBJ databases">
        <title>Using colonization assays and comparative genomics to discover symbiosis behaviors and factors in Vibrio fischeri.</title>
        <authorList>
            <person name="Bongrand C."/>
            <person name="Moriano-Gutierrez S."/>
            <person name="Arevalo P."/>
            <person name="Mcfall-Ngai M."/>
            <person name="Visick K."/>
            <person name="Polz M.F."/>
            <person name="Ruby E.G."/>
        </authorList>
    </citation>
    <scope>NUCLEOTIDE SEQUENCE [LARGE SCALE GENOMIC DNA]</scope>
    <source>
        <strain evidence="3">emors.3.2</strain>
    </source>
</reference>
<dbReference type="EMBL" id="WOBO01000005">
    <property type="protein sequence ID" value="MUK45010.1"/>
    <property type="molecule type" value="Genomic_DNA"/>
</dbReference>
<feature type="chain" id="PRO_5026683335" evidence="1">
    <location>
        <begin position="35"/>
        <end position="163"/>
    </location>
</feature>
<comment type="caution">
    <text evidence="2">The sequence shown here is derived from an EMBL/GenBank/DDBJ whole genome shotgun (WGS) entry which is preliminary data.</text>
</comment>
<accession>A0A6N3Z3A5</accession>
<dbReference type="Gene3D" id="2.60.40.1890">
    <property type="entry name" value="PCu(A)C copper chaperone"/>
    <property type="match status" value="1"/>
</dbReference>
<proteinExistence type="predicted"/>
<protein>
    <submittedName>
        <fullName evidence="2">Copper chaperone PCu(A)C</fullName>
    </submittedName>
</protein>
<evidence type="ECO:0000313" key="3">
    <source>
        <dbReference type="Proteomes" id="UP000435323"/>
    </source>
</evidence>
<feature type="signal peptide" evidence="1">
    <location>
        <begin position="1"/>
        <end position="34"/>
    </location>
</feature>
<dbReference type="Pfam" id="PF04314">
    <property type="entry name" value="PCuAC"/>
    <property type="match status" value="1"/>
</dbReference>
<organism evidence="2 3">
    <name type="scientific">Aliivibrio fischeri</name>
    <name type="common">Vibrio fischeri</name>
    <dbReference type="NCBI Taxonomy" id="668"/>
    <lineage>
        <taxon>Bacteria</taxon>
        <taxon>Pseudomonadati</taxon>
        <taxon>Pseudomonadota</taxon>
        <taxon>Gammaproteobacteria</taxon>
        <taxon>Vibrionales</taxon>
        <taxon>Vibrionaceae</taxon>
        <taxon>Aliivibrio</taxon>
    </lineage>
</organism>
<dbReference type="Proteomes" id="UP000435323">
    <property type="component" value="Unassembled WGS sequence"/>
</dbReference>
<evidence type="ECO:0000313" key="2">
    <source>
        <dbReference type="EMBL" id="MUK45010.1"/>
    </source>
</evidence>
<dbReference type="InterPro" id="IPR007410">
    <property type="entry name" value="LpqE-like"/>
</dbReference>
<dbReference type="SUPFAM" id="SSF110087">
    <property type="entry name" value="DR1885-like metal-binding protein"/>
    <property type="match status" value="1"/>
</dbReference>